<keyword evidence="2" id="KW-0963">Cytoplasm</keyword>
<dbReference type="Gene3D" id="1.10.10.10">
    <property type="entry name" value="Winged helix-like DNA-binding domain superfamily/Winged helix DNA-binding domain"/>
    <property type="match status" value="1"/>
</dbReference>
<dbReference type="Pfam" id="PF00486">
    <property type="entry name" value="Trans_reg_C"/>
    <property type="match status" value="1"/>
</dbReference>
<name>A0A4R0JSR0_9ACTN</name>
<dbReference type="GO" id="GO:0045893">
    <property type="term" value="P:positive regulation of DNA-templated transcription"/>
    <property type="evidence" value="ECO:0007669"/>
    <property type="project" value="UniProtKB-ARBA"/>
</dbReference>
<dbReference type="EMBL" id="SJKD01000008">
    <property type="protein sequence ID" value="TCC45135.1"/>
    <property type="molecule type" value="Genomic_DNA"/>
</dbReference>
<feature type="domain" description="OmpR/PhoB-type" evidence="11">
    <location>
        <begin position="128"/>
        <end position="227"/>
    </location>
</feature>
<dbReference type="Proteomes" id="UP000293342">
    <property type="component" value="Unassembled WGS sequence"/>
</dbReference>
<evidence type="ECO:0000256" key="1">
    <source>
        <dbReference type="ARBA" id="ARBA00004496"/>
    </source>
</evidence>
<comment type="caution">
    <text evidence="12">The sequence shown here is derived from an EMBL/GenBank/DDBJ whole genome shotgun (WGS) entry which is preliminary data.</text>
</comment>
<evidence type="ECO:0000256" key="9">
    <source>
        <dbReference type="PROSITE-ProRule" id="PRU01091"/>
    </source>
</evidence>
<dbReference type="CDD" id="cd17574">
    <property type="entry name" value="REC_OmpR"/>
    <property type="match status" value="1"/>
</dbReference>
<evidence type="ECO:0000256" key="2">
    <source>
        <dbReference type="ARBA" id="ARBA00022490"/>
    </source>
</evidence>
<dbReference type="OrthoDB" id="9812490at2"/>
<evidence type="ECO:0000256" key="5">
    <source>
        <dbReference type="ARBA" id="ARBA00023015"/>
    </source>
</evidence>
<dbReference type="Pfam" id="PF00072">
    <property type="entry name" value="Response_reg"/>
    <property type="match status" value="1"/>
</dbReference>
<dbReference type="PROSITE" id="PS51755">
    <property type="entry name" value="OMPR_PHOB"/>
    <property type="match status" value="1"/>
</dbReference>
<keyword evidence="5" id="KW-0805">Transcription regulation</keyword>
<dbReference type="InterPro" id="IPR001789">
    <property type="entry name" value="Sig_transdc_resp-reg_receiver"/>
</dbReference>
<dbReference type="FunFam" id="3.40.50.2300:FF:000021">
    <property type="entry name" value="Two-component system response regulator KdpE"/>
    <property type="match status" value="1"/>
</dbReference>
<dbReference type="InterPro" id="IPR016032">
    <property type="entry name" value="Sig_transdc_resp-reg_C-effctor"/>
</dbReference>
<evidence type="ECO:0000313" key="12">
    <source>
        <dbReference type="EMBL" id="TCC45135.1"/>
    </source>
</evidence>
<keyword evidence="13" id="KW-1185">Reference proteome</keyword>
<feature type="DNA-binding region" description="OmpR/PhoB-type" evidence="9">
    <location>
        <begin position="128"/>
        <end position="227"/>
    </location>
</feature>
<dbReference type="GO" id="GO:0000987">
    <property type="term" value="F:cis-regulatory region sequence-specific DNA binding"/>
    <property type="evidence" value="ECO:0007669"/>
    <property type="project" value="UniProtKB-ARBA"/>
</dbReference>
<dbReference type="PANTHER" id="PTHR48111">
    <property type="entry name" value="REGULATOR OF RPOS"/>
    <property type="match status" value="1"/>
</dbReference>
<sequence>MPHSLLLVDDEPRIRRVLRLALEDEGYQVAEAANGYDALAALRREPPDVVLLDLMLPDRDGFTVCREIRRASDVPVIMVTARTDSHDVVAGLEAGADDYVTKPLVAKELSARIRALLRRVEPANARQPDVLVVGDLTIDVPGAEVTRGDSVLPLTRTEFKLLAELAGAEGKVLSREQLLSKVWGYGYFGDSRIVDVHIRRLRLKIEHDPASPKHLVTARGLGYRLVS</sequence>
<evidence type="ECO:0000259" key="10">
    <source>
        <dbReference type="PROSITE" id="PS50110"/>
    </source>
</evidence>
<keyword evidence="7" id="KW-0804">Transcription</keyword>
<dbReference type="Gene3D" id="6.10.250.690">
    <property type="match status" value="1"/>
</dbReference>
<keyword evidence="4" id="KW-0902">Two-component regulatory system</keyword>
<keyword evidence="6 9" id="KW-0238">DNA-binding</keyword>
<dbReference type="InterPro" id="IPR001867">
    <property type="entry name" value="OmpR/PhoB-type_DNA-bd"/>
</dbReference>
<protein>
    <submittedName>
        <fullName evidence="12">Response regulator transcription factor</fullName>
    </submittedName>
</protein>
<dbReference type="GO" id="GO:0032993">
    <property type="term" value="C:protein-DNA complex"/>
    <property type="evidence" value="ECO:0007669"/>
    <property type="project" value="TreeGrafter"/>
</dbReference>
<dbReference type="SUPFAM" id="SSF52172">
    <property type="entry name" value="CheY-like"/>
    <property type="match status" value="1"/>
</dbReference>
<dbReference type="RefSeq" id="WP_131517438.1">
    <property type="nucleotide sequence ID" value="NZ_SJKD01000008.1"/>
</dbReference>
<dbReference type="Gene3D" id="3.40.50.2300">
    <property type="match status" value="1"/>
</dbReference>
<dbReference type="CDD" id="cd00383">
    <property type="entry name" value="trans_reg_C"/>
    <property type="match status" value="1"/>
</dbReference>
<dbReference type="InterPro" id="IPR036388">
    <property type="entry name" value="WH-like_DNA-bd_sf"/>
</dbReference>
<dbReference type="InterPro" id="IPR011006">
    <property type="entry name" value="CheY-like_superfamily"/>
</dbReference>
<comment type="subcellular location">
    <subcellularLocation>
        <location evidence="1">Cytoplasm</location>
    </subcellularLocation>
</comment>
<dbReference type="PROSITE" id="PS50110">
    <property type="entry name" value="RESPONSE_REGULATORY"/>
    <property type="match status" value="1"/>
</dbReference>
<organism evidence="12 13">
    <name type="scientific">Kribbella capetownensis</name>
    <dbReference type="NCBI Taxonomy" id="1572659"/>
    <lineage>
        <taxon>Bacteria</taxon>
        <taxon>Bacillati</taxon>
        <taxon>Actinomycetota</taxon>
        <taxon>Actinomycetes</taxon>
        <taxon>Propionibacteriales</taxon>
        <taxon>Kribbellaceae</taxon>
        <taxon>Kribbella</taxon>
    </lineage>
</organism>
<evidence type="ECO:0000256" key="6">
    <source>
        <dbReference type="ARBA" id="ARBA00023125"/>
    </source>
</evidence>
<proteinExistence type="predicted"/>
<dbReference type="GO" id="GO:0042802">
    <property type="term" value="F:identical protein binding"/>
    <property type="evidence" value="ECO:0007669"/>
    <property type="project" value="UniProtKB-ARBA"/>
</dbReference>
<evidence type="ECO:0000256" key="7">
    <source>
        <dbReference type="ARBA" id="ARBA00023163"/>
    </source>
</evidence>
<evidence type="ECO:0000256" key="8">
    <source>
        <dbReference type="PROSITE-ProRule" id="PRU00169"/>
    </source>
</evidence>
<dbReference type="SMART" id="SM00448">
    <property type="entry name" value="REC"/>
    <property type="match status" value="1"/>
</dbReference>
<evidence type="ECO:0000256" key="4">
    <source>
        <dbReference type="ARBA" id="ARBA00023012"/>
    </source>
</evidence>
<evidence type="ECO:0000313" key="13">
    <source>
        <dbReference type="Proteomes" id="UP000293342"/>
    </source>
</evidence>
<accession>A0A4R0JSR0</accession>
<evidence type="ECO:0000259" key="11">
    <source>
        <dbReference type="PROSITE" id="PS51755"/>
    </source>
</evidence>
<feature type="domain" description="Response regulatory" evidence="10">
    <location>
        <begin position="4"/>
        <end position="117"/>
    </location>
</feature>
<dbReference type="GO" id="GO:0005829">
    <property type="term" value="C:cytosol"/>
    <property type="evidence" value="ECO:0007669"/>
    <property type="project" value="TreeGrafter"/>
</dbReference>
<dbReference type="PANTHER" id="PTHR48111:SF21">
    <property type="entry name" value="DNA-BINDING DUAL MASTER TRANSCRIPTIONAL REGULATOR RPAA"/>
    <property type="match status" value="1"/>
</dbReference>
<feature type="modified residue" description="4-aspartylphosphate" evidence="8">
    <location>
        <position position="53"/>
    </location>
</feature>
<reference evidence="12 13" key="1">
    <citation type="submission" date="2019-02" db="EMBL/GenBank/DDBJ databases">
        <title>Kribbella capetownensis sp. nov. and Kribbella speibonae sp. nov., isolated from soil.</title>
        <authorList>
            <person name="Curtis S.M."/>
            <person name="Norton I."/>
            <person name="Everest G.J."/>
            <person name="Meyers P.R."/>
        </authorList>
    </citation>
    <scope>NUCLEOTIDE SEQUENCE [LARGE SCALE GENOMIC DNA]</scope>
    <source>
        <strain evidence="12 13">YM53</strain>
    </source>
</reference>
<dbReference type="SUPFAM" id="SSF46894">
    <property type="entry name" value="C-terminal effector domain of the bipartite response regulators"/>
    <property type="match status" value="1"/>
</dbReference>
<dbReference type="FunFam" id="1.10.10.10:FF:000018">
    <property type="entry name" value="DNA-binding response regulator ResD"/>
    <property type="match status" value="1"/>
</dbReference>
<dbReference type="InterPro" id="IPR039420">
    <property type="entry name" value="WalR-like"/>
</dbReference>
<dbReference type="SMART" id="SM00862">
    <property type="entry name" value="Trans_reg_C"/>
    <property type="match status" value="1"/>
</dbReference>
<gene>
    <name evidence="12" type="ORF">E0H75_32030</name>
</gene>
<keyword evidence="3 8" id="KW-0597">Phosphoprotein</keyword>
<dbReference type="GO" id="GO:0000156">
    <property type="term" value="F:phosphorelay response regulator activity"/>
    <property type="evidence" value="ECO:0007669"/>
    <property type="project" value="TreeGrafter"/>
</dbReference>
<evidence type="ECO:0000256" key="3">
    <source>
        <dbReference type="ARBA" id="ARBA00022553"/>
    </source>
</evidence>
<dbReference type="AlphaFoldDB" id="A0A4R0JSR0"/>